<evidence type="ECO:0000256" key="2">
    <source>
        <dbReference type="SAM" id="MobiDB-lite"/>
    </source>
</evidence>
<dbReference type="EMBL" id="JH598152">
    <property type="status" value="NOT_ANNOTATED_CDS"/>
    <property type="molecule type" value="Genomic_DNA"/>
</dbReference>
<feature type="domain" description="C2 tensin-type" evidence="3">
    <location>
        <begin position="218"/>
        <end position="354"/>
    </location>
</feature>
<dbReference type="InterPro" id="IPR014020">
    <property type="entry name" value="Tensin_C2-dom"/>
</dbReference>
<dbReference type="PROSITE" id="PS51444">
    <property type="entry name" value="FH2"/>
    <property type="match status" value="1"/>
</dbReference>
<organism evidence="5 6">
    <name type="scientific">Hyaloperonospora arabidopsidis (strain Emoy2)</name>
    <name type="common">Downy mildew agent</name>
    <name type="synonym">Peronospora arabidopsidis</name>
    <dbReference type="NCBI Taxonomy" id="559515"/>
    <lineage>
        <taxon>Eukaryota</taxon>
        <taxon>Sar</taxon>
        <taxon>Stramenopiles</taxon>
        <taxon>Oomycota</taxon>
        <taxon>Peronosporomycetes</taxon>
        <taxon>Peronosporales</taxon>
        <taxon>Peronosporaceae</taxon>
        <taxon>Hyaloperonospora</taxon>
    </lineage>
</organism>
<dbReference type="SUPFAM" id="SSF101447">
    <property type="entry name" value="Formin homology 2 domain (FH2 domain)"/>
    <property type="match status" value="2"/>
</dbReference>
<dbReference type="InParanoid" id="M4BDD8"/>
<evidence type="ECO:0000313" key="6">
    <source>
        <dbReference type="Proteomes" id="UP000011713"/>
    </source>
</evidence>
<sequence length="1249" mass="139372">MTFTGQRDVNVLDTQALNLTFMTEQLVVMGTPSPAPTDPKLNVVNVTDLAHFLDTNYSHHFMLFSCNSLLHDEKNAMQDTVTAKIAEDGNTLSLVHKLHGQMLEFNWERGNLKAHTPSFDVLFRMCYALDAYLSLDRRNVALVNCPTGKTQSGIVVACYLLFARRSHDPMDALAAFYRKRWHMKSLTANTLRQKTPPSIQRFVAEFYQLLDRRKPRNDKPMLLKTVVLRKLPVDHQPCVQIYDDYKLVFCTDTSKSEEESVLDWDEEDGCFTISWKSGLELDGGFSLLCSFGGDYDHVSDMDASSRVLFRYTDSTLFLVPGLVTLKRHDLDLMKRYEHGFDDDEFLVELGLHENSTKQPRDMVRMDYSGRSALCQGLIEITKHHIVLPDPSLHLALIRMGFSDTPTTFALQCSQNTPSLALEMLRCNPLSTCFVQETQERAAERIFVEPTHDSQNPHLVYGTMSNTRLVDGEPSTAPAAFQGVAGESSIRSGPKALGIMSIAMAGQRRATIDVSRELGRLNEDLVSSRLSSENLIKATTGLGSVNASITVSFANNLKSADASTLSRPSNEDTKDTFSNKQSNPGNTNDSNEMFALKSTGNKYTLMLKRGVPFKAVQNCMQRENVDPSTLEAVFPSKSTTADLSSAIQANGIRKRRLKDVNEFSTYFRMLRMGCPEEAVRQKITMDGIDPVIMDLGSDAIYDEVKNRITSVEKSVQKPSTAINGKDIASEVSLEDYNVYTKYYVMLKMGVQKGAVRQKMKADGVDMRVLDQGGNDSLLAIPEHTREKRFTTTTVDGMNLMDHPESTKHCELLLASLSEGAIQKEMKAGGVNEGVLDVKEDAVVWQVPNFNGGGNRAELQENFVVSESYEMKRTVFHDGNVRQQKKKDDGTEESALGRRRNMPILDTNGVICDVNFDEDTLDGTYLTGLPEDAVKSNVVSDSVEVHGLDLGTDASISKLDSSVSVVTATAEPLKRARKKLHWQAISEDRLQNLNLQKTIWEDEDEDVQVDVDMDELEALFFAHQSTGSATKDFLRGSSKALKRKQTVTLFNGKRAMNAAISLARVKLTYREIAKAVENFDPSGLAIQQLTSINESLPTSDEAALVSRYTGDKEMLGEQSVETRGLEATIMLMQAAAADIDARMKMIRDGVSRAREEVSSVLDYFGEDPNRNPSEFFTTLASFCTAFQQARNEVDAADEIARQKERLTIRRLNTLRPLPKSTNGATMKMSCQVLERPDTEHTTDERQHHDEP</sequence>
<dbReference type="Gene3D" id="3.90.190.10">
    <property type="entry name" value="Protein tyrosine phosphatase superfamily"/>
    <property type="match status" value="1"/>
</dbReference>
<evidence type="ECO:0000256" key="1">
    <source>
        <dbReference type="ARBA" id="ARBA00006290"/>
    </source>
</evidence>
<dbReference type="STRING" id="559515.M4BDD8"/>
<feature type="compositionally biased region" description="Polar residues" evidence="2">
    <location>
        <begin position="577"/>
        <end position="590"/>
    </location>
</feature>
<dbReference type="VEuPathDB" id="FungiDB:HpaG804305"/>
<proteinExistence type="inferred from homology"/>
<keyword evidence="6" id="KW-1185">Reference proteome</keyword>
<dbReference type="PANTHER" id="PTHR13015">
    <property type="entry name" value="PROTEIN AD-016-RELATED"/>
    <property type="match status" value="1"/>
</dbReference>
<dbReference type="Gene3D" id="1.20.58.2220">
    <property type="entry name" value="Formin, FH2 domain"/>
    <property type="match status" value="2"/>
</dbReference>
<dbReference type="PROSITE" id="PS51182">
    <property type="entry name" value="C2_TENSIN"/>
    <property type="match status" value="1"/>
</dbReference>
<accession>M4BDD8</accession>
<reference evidence="6" key="1">
    <citation type="journal article" date="2010" name="Science">
        <title>Signatures of adaptation to obligate biotrophy in the Hyaloperonospora arabidopsidis genome.</title>
        <authorList>
            <person name="Baxter L."/>
            <person name="Tripathy S."/>
            <person name="Ishaque N."/>
            <person name="Boot N."/>
            <person name="Cabral A."/>
            <person name="Kemen E."/>
            <person name="Thines M."/>
            <person name="Ah-Fong A."/>
            <person name="Anderson R."/>
            <person name="Badejoko W."/>
            <person name="Bittner-Eddy P."/>
            <person name="Boore J.L."/>
            <person name="Chibucos M.C."/>
            <person name="Coates M."/>
            <person name="Dehal P."/>
            <person name="Delehaunty K."/>
            <person name="Dong S."/>
            <person name="Downton P."/>
            <person name="Dumas B."/>
            <person name="Fabro G."/>
            <person name="Fronick C."/>
            <person name="Fuerstenberg S.I."/>
            <person name="Fulton L."/>
            <person name="Gaulin E."/>
            <person name="Govers F."/>
            <person name="Hughes L."/>
            <person name="Humphray S."/>
            <person name="Jiang R.H."/>
            <person name="Judelson H."/>
            <person name="Kamoun S."/>
            <person name="Kyung K."/>
            <person name="Meijer H."/>
            <person name="Minx P."/>
            <person name="Morris P."/>
            <person name="Nelson J."/>
            <person name="Phuntumart V."/>
            <person name="Qutob D."/>
            <person name="Rehmany A."/>
            <person name="Rougon-Cardoso A."/>
            <person name="Ryden P."/>
            <person name="Torto-Alalibo T."/>
            <person name="Studholme D."/>
            <person name="Wang Y."/>
            <person name="Win J."/>
            <person name="Wood J."/>
            <person name="Clifton S.W."/>
            <person name="Rogers J."/>
            <person name="Van den Ackerveken G."/>
            <person name="Jones J.D."/>
            <person name="McDowell J.M."/>
            <person name="Beynon J."/>
            <person name="Tyler B.M."/>
        </authorList>
    </citation>
    <scope>NUCLEOTIDE SEQUENCE [LARGE SCALE GENOMIC DNA]</scope>
    <source>
        <strain evidence="6">Emoy2</strain>
    </source>
</reference>
<dbReference type="Pfam" id="PF10152">
    <property type="entry name" value="CCDC53"/>
    <property type="match status" value="2"/>
</dbReference>
<feature type="domain" description="FH2" evidence="4">
    <location>
        <begin position="965"/>
        <end position="1249"/>
    </location>
</feature>
<dbReference type="InterPro" id="IPR029021">
    <property type="entry name" value="Prot-tyrosine_phosphatase-like"/>
</dbReference>
<dbReference type="eggNOG" id="KOG2283">
    <property type="taxonomic scope" value="Eukaryota"/>
</dbReference>
<dbReference type="Proteomes" id="UP000011713">
    <property type="component" value="Unassembled WGS sequence"/>
</dbReference>
<dbReference type="GO" id="GO:0006887">
    <property type="term" value="P:exocytosis"/>
    <property type="evidence" value="ECO:0007669"/>
    <property type="project" value="TreeGrafter"/>
</dbReference>
<dbReference type="GO" id="GO:0071203">
    <property type="term" value="C:WASH complex"/>
    <property type="evidence" value="ECO:0007669"/>
    <property type="project" value="InterPro"/>
</dbReference>
<protein>
    <submittedName>
        <fullName evidence="5">Uncharacterized protein</fullName>
    </submittedName>
</protein>
<feature type="region of interest" description="Disordered" evidence="2">
    <location>
        <begin position="559"/>
        <end position="592"/>
    </location>
</feature>
<dbReference type="InterPro" id="IPR019309">
    <property type="entry name" value="WASHC3"/>
</dbReference>
<dbReference type="HOGENOM" id="CLU_250163_0_0_1"/>
<evidence type="ECO:0000259" key="4">
    <source>
        <dbReference type="PROSITE" id="PS51444"/>
    </source>
</evidence>
<reference evidence="5" key="2">
    <citation type="submission" date="2015-06" db="UniProtKB">
        <authorList>
            <consortium name="EnsemblProtists"/>
        </authorList>
    </citation>
    <scope>IDENTIFICATION</scope>
    <source>
        <strain evidence="5">Emoy2</strain>
    </source>
</reference>
<dbReference type="AlphaFoldDB" id="M4BDD8"/>
<comment type="similarity">
    <text evidence="1">Belongs to the CCDC53 family.</text>
</comment>
<dbReference type="PANTHER" id="PTHR13015:SF0">
    <property type="entry name" value="WASH COMPLEX SUBUNIT 3"/>
    <property type="match status" value="1"/>
</dbReference>
<dbReference type="OMA" id="FKMLKMN"/>
<dbReference type="EnsemblProtists" id="HpaT804305">
    <property type="protein sequence ID" value="HpaP804305"/>
    <property type="gene ID" value="HpaG804305"/>
</dbReference>
<evidence type="ECO:0000259" key="3">
    <source>
        <dbReference type="PROSITE" id="PS51182"/>
    </source>
</evidence>
<dbReference type="InterPro" id="IPR015425">
    <property type="entry name" value="FH2_Formin"/>
</dbReference>
<evidence type="ECO:0000313" key="5">
    <source>
        <dbReference type="EnsemblProtists" id="HpaP804305"/>
    </source>
</evidence>
<dbReference type="Pfam" id="PF02181">
    <property type="entry name" value="FH2"/>
    <property type="match status" value="1"/>
</dbReference>
<dbReference type="GO" id="GO:0030041">
    <property type="term" value="P:actin filament polymerization"/>
    <property type="evidence" value="ECO:0007669"/>
    <property type="project" value="TreeGrafter"/>
</dbReference>
<dbReference type="InterPro" id="IPR042201">
    <property type="entry name" value="FH2_Formin_sf"/>
</dbReference>
<name>M4BDD8_HYAAE</name>
<dbReference type="SUPFAM" id="SSF52799">
    <property type="entry name" value="(Phosphotyrosine protein) phosphatases II"/>
    <property type="match status" value="1"/>
</dbReference>